<protein>
    <submittedName>
        <fullName evidence="1">Uncharacterized protein</fullName>
    </submittedName>
</protein>
<evidence type="ECO:0000313" key="2">
    <source>
        <dbReference type="Proteomes" id="UP000828048"/>
    </source>
</evidence>
<name>A0ACB7XGW1_9ERIC</name>
<reference evidence="1 2" key="1">
    <citation type="journal article" date="2021" name="Hortic Res">
        <title>High-quality reference genome and annotation aids understanding of berry development for evergreen blueberry (Vaccinium darrowii).</title>
        <authorList>
            <person name="Yu J."/>
            <person name="Hulse-Kemp A.M."/>
            <person name="Babiker E."/>
            <person name="Staton M."/>
        </authorList>
    </citation>
    <scope>NUCLEOTIDE SEQUENCE [LARGE SCALE GENOMIC DNA]</scope>
    <source>
        <strain evidence="2">cv. NJ 8807/NJ 8810</strain>
        <tissue evidence="1">Young leaf</tissue>
    </source>
</reference>
<accession>A0ACB7XGW1</accession>
<evidence type="ECO:0000313" key="1">
    <source>
        <dbReference type="EMBL" id="KAH7839867.1"/>
    </source>
</evidence>
<dbReference type="EMBL" id="CM037160">
    <property type="protein sequence ID" value="KAH7839867.1"/>
    <property type="molecule type" value="Genomic_DNA"/>
</dbReference>
<gene>
    <name evidence="1" type="ORF">Vadar_009848</name>
</gene>
<organism evidence="1 2">
    <name type="scientific">Vaccinium darrowii</name>
    <dbReference type="NCBI Taxonomy" id="229202"/>
    <lineage>
        <taxon>Eukaryota</taxon>
        <taxon>Viridiplantae</taxon>
        <taxon>Streptophyta</taxon>
        <taxon>Embryophyta</taxon>
        <taxon>Tracheophyta</taxon>
        <taxon>Spermatophyta</taxon>
        <taxon>Magnoliopsida</taxon>
        <taxon>eudicotyledons</taxon>
        <taxon>Gunneridae</taxon>
        <taxon>Pentapetalae</taxon>
        <taxon>asterids</taxon>
        <taxon>Ericales</taxon>
        <taxon>Ericaceae</taxon>
        <taxon>Vaccinioideae</taxon>
        <taxon>Vaccinieae</taxon>
        <taxon>Vaccinium</taxon>
    </lineage>
</organism>
<sequence>MEEAMSLLVDGGRMGGVKSLLVGQAYGAGGGVAAVVELGLGVEEYWDVHESGFVEADFFGGAGVGRGGGMVASSAAGDVGSDAKDENHEEDESEGESCAVGEGDDALALWGLCDIGGRSPRVDALEVEKVATLRQHAEFVGFFIVAQAYGAGGGVTVVVELGFGVEEFWDVDKSGFTEADFLGGARGGGGCGGKLAGAAFGDVGRDANGVNMKKKNPRRSTAAIDTNNIMWYPLG</sequence>
<comment type="caution">
    <text evidence="1">The sequence shown here is derived from an EMBL/GenBank/DDBJ whole genome shotgun (WGS) entry which is preliminary data.</text>
</comment>
<proteinExistence type="predicted"/>
<dbReference type="Proteomes" id="UP000828048">
    <property type="component" value="Chromosome 10"/>
</dbReference>
<keyword evidence="2" id="KW-1185">Reference proteome</keyword>